<dbReference type="AlphaFoldDB" id="A0A369LH78"/>
<accession>A0A369LH78</accession>
<proteinExistence type="predicted"/>
<protein>
    <submittedName>
        <fullName evidence="2">Uncharacterized protein</fullName>
    </submittedName>
</protein>
<evidence type="ECO:0000313" key="2">
    <source>
        <dbReference type="EMBL" id="RDB57378.1"/>
    </source>
</evidence>
<sequence>MAFNVRQMPADRAAALIGEDDVAVFSQRLETMAATSQFDLEEPDSTRLTFLFEVGKDDLLREGNWLDGVDYMSDLVFETPRDLAGKIFKRFETFADDDHTPSEALADVRWGFARFGGTCTVLSGLSEKEALDMEKKGDVGANTLNGKAGAEQHPEAPAESPVDLAHRAAAAARRSRVQMEDAATHLARH</sequence>
<dbReference type="Proteomes" id="UP000253792">
    <property type="component" value="Unassembled WGS sequence"/>
</dbReference>
<dbReference type="RefSeq" id="WP_114619905.1">
    <property type="nucleotide sequence ID" value="NZ_PPTP01000001.1"/>
</dbReference>
<keyword evidence="3" id="KW-1185">Reference proteome</keyword>
<evidence type="ECO:0000313" key="3">
    <source>
        <dbReference type="Proteomes" id="UP000253792"/>
    </source>
</evidence>
<feature type="region of interest" description="Disordered" evidence="1">
    <location>
        <begin position="142"/>
        <end position="189"/>
    </location>
</feature>
<reference evidence="2 3" key="1">
    <citation type="journal article" date="2018" name="Elife">
        <title>Discovery and characterization of a prevalent human gut bacterial enzyme sufficient for the inactivation of a family of plant toxins.</title>
        <authorList>
            <person name="Koppel N."/>
            <person name="Bisanz J.E."/>
            <person name="Pandelia M.E."/>
            <person name="Turnbaugh P.J."/>
            <person name="Balskus E.P."/>
        </authorList>
    </citation>
    <scope>NUCLEOTIDE SEQUENCE [LARGE SCALE GENOMIC DNA]</scope>
    <source>
        <strain evidence="3">anaerobia AP69FAA</strain>
    </source>
</reference>
<evidence type="ECO:0000256" key="1">
    <source>
        <dbReference type="SAM" id="MobiDB-lite"/>
    </source>
</evidence>
<dbReference type="OrthoDB" id="9872315at2"/>
<comment type="caution">
    <text evidence="2">The sequence shown here is derived from an EMBL/GenBank/DDBJ whole genome shotgun (WGS) entry which is preliminary data.</text>
</comment>
<name>A0A369LH78_9ACTN</name>
<organism evidence="2 3">
    <name type="scientific">Senegalimassilia anaerobia</name>
    <dbReference type="NCBI Taxonomy" id="1473216"/>
    <lineage>
        <taxon>Bacteria</taxon>
        <taxon>Bacillati</taxon>
        <taxon>Actinomycetota</taxon>
        <taxon>Coriobacteriia</taxon>
        <taxon>Coriobacteriales</taxon>
        <taxon>Coriobacteriaceae</taxon>
        <taxon>Senegalimassilia</taxon>
    </lineage>
</organism>
<dbReference type="EMBL" id="PPTP01000001">
    <property type="protein sequence ID" value="RDB57378.1"/>
    <property type="molecule type" value="Genomic_DNA"/>
</dbReference>
<gene>
    <name evidence="2" type="ORF">C1880_00685</name>
</gene>